<feature type="domain" description="BFN" evidence="2">
    <location>
        <begin position="8"/>
        <end position="136"/>
    </location>
</feature>
<feature type="compositionally biased region" description="Pro residues" evidence="1">
    <location>
        <begin position="167"/>
        <end position="177"/>
    </location>
</feature>
<reference evidence="3 4" key="1">
    <citation type="submission" date="2019-07" db="EMBL/GenBank/DDBJ databases">
        <title>Whole genome shotgun sequence of Cellulomonas aerilata NBRC 106308.</title>
        <authorList>
            <person name="Hosoyama A."/>
            <person name="Uohara A."/>
            <person name="Ohji S."/>
            <person name="Ichikawa N."/>
        </authorList>
    </citation>
    <scope>NUCLEOTIDE SEQUENCE [LARGE SCALE GENOMIC DNA]</scope>
    <source>
        <strain evidence="3 4">NBRC 106308</strain>
    </source>
</reference>
<evidence type="ECO:0000259" key="2">
    <source>
        <dbReference type="PROSITE" id="PS51658"/>
    </source>
</evidence>
<protein>
    <recommendedName>
        <fullName evidence="2">BFN domain-containing protein</fullName>
    </recommendedName>
</protein>
<dbReference type="GO" id="GO:0004518">
    <property type="term" value="F:nuclease activity"/>
    <property type="evidence" value="ECO:0007669"/>
    <property type="project" value="InterPro"/>
</dbReference>
<dbReference type="PANTHER" id="PTHR15160">
    <property type="entry name" value="VON HIPPEL-LINDAU PROTEIN"/>
    <property type="match status" value="1"/>
</dbReference>
<proteinExistence type="predicted"/>
<accession>A0A512DAF9</accession>
<evidence type="ECO:0000313" key="4">
    <source>
        <dbReference type="Proteomes" id="UP000321181"/>
    </source>
</evidence>
<evidence type="ECO:0000256" key="1">
    <source>
        <dbReference type="SAM" id="MobiDB-lite"/>
    </source>
</evidence>
<keyword evidence="4" id="KW-1185">Reference proteome</keyword>
<dbReference type="Pfam" id="PF02577">
    <property type="entry name" value="BFN_dom"/>
    <property type="match status" value="1"/>
</dbReference>
<feature type="compositionally biased region" description="Acidic residues" evidence="1">
    <location>
        <begin position="156"/>
        <end position="165"/>
    </location>
</feature>
<dbReference type="InterPro" id="IPR003729">
    <property type="entry name" value="Bi_nuclease_dom"/>
</dbReference>
<dbReference type="AlphaFoldDB" id="A0A512DAF9"/>
<evidence type="ECO:0000313" key="3">
    <source>
        <dbReference type="EMBL" id="GEO33468.1"/>
    </source>
</evidence>
<dbReference type="SUPFAM" id="SSF103256">
    <property type="entry name" value="Hypothetical protein TM0160"/>
    <property type="match status" value="1"/>
</dbReference>
<dbReference type="Proteomes" id="UP000321181">
    <property type="component" value="Unassembled WGS sequence"/>
</dbReference>
<dbReference type="EMBL" id="BJYY01000010">
    <property type="protein sequence ID" value="GEO33468.1"/>
    <property type="molecule type" value="Genomic_DNA"/>
</dbReference>
<feature type="region of interest" description="Disordered" evidence="1">
    <location>
        <begin position="153"/>
        <end position="177"/>
    </location>
</feature>
<name>A0A512DAF9_9CELL</name>
<sequence length="177" mass="18779">MMGDDEEMVPVEVVGVRQHLVDDEIVVLLLDPAAELFVPILIGPSEASAIATAQAGIVPPRPMTHDLLRNVLTTLGVGLERVEITDLTDGVFHAALVLATGARVDSRASDAIALAVRTGSPVLCSAEVVAVAGVEASTKPAEQEMERFRRFLDQISPEDFEEGEEPPASPEPPRGLP</sequence>
<dbReference type="InterPro" id="IPR036104">
    <property type="entry name" value="BFN_sf"/>
</dbReference>
<comment type="caution">
    <text evidence="3">The sequence shown here is derived from an EMBL/GenBank/DDBJ whole genome shotgun (WGS) entry which is preliminary data.</text>
</comment>
<dbReference type="PROSITE" id="PS51658">
    <property type="entry name" value="BFN"/>
    <property type="match status" value="1"/>
</dbReference>
<dbReference type="Gene3D" id="3.10.690.10">
    <property type="entry name" value="Bifunctional nuclease domain"/>
    <property type="match status" value="1"/>
</dbReference>
<gene>
    <name evidence="3" type="ORF">CAE01nite_11930</name>
</gene>
<dbReference type="PANTHER" id="PTHR15160:SF1">
    <property type="entry name" value="VON HIPPEL-LINDAU DISEASE TUMOR SUPPRESSOR"/>
    <property type="match status" value="1"/>
</dbReference>
<organism evidence="3 4">
    <name type="scientific">Cellulomonas aerilata</name>
    <dbReference type="NCBI Taxonomy" id="515326"/>
    <lineage>
        <taxon>Bacteria</taxon>
        <taxon>Bacillati</taxon>
        <taxon>Actinomycetota</taxon>
        <taxon>Actinomycetes</taxon>
        <taxon>Micrococcales</taxon>
        <taxon>Cellulomonadaceae</taxon>
        <taxon>Cellulomonas</taxon>
    </lineage>
</organism>